<evidence type="ECO:0000313" key="2">
    <source>
        <dbReference type="Proteomes" id="UP000887565"/>
    </source>
</evidence>
<dbReference type="AlphaFoldDB" id="A0A915J4I0"/>
<evidence type="ECO:0000313" key="3">
    <source>
        <dbReference type="WBParaSite" id="nRc.2.0.1.t21326-RA"/>
    </source>
</evidence>
<sequence length="77" mass="8664">MGRVVNGPKASGSSMKNPGIKRDERRLASIRSLLALTELVNLRLRFLINLGSQVISLVETMPIWQLFGQIVYIRLVE</sequence>
<reference evidence="3" key="1">
    <citation type="submission" date="2022-11" db="UniProtKB">
        <authorList>
            <consortium name="WormBaseParasite"/>
        </authorList>
    </citation>
    <scope>IDENTIFICATION</scope>
</reference>
<proteinExistence type="predicted"/>
<feature type="region of interest" description="Disordered" evidence="1">
    <location>
        <begin position="1"/>
        <end position="20"/>
    </location>
</feature>
<organism evidence="2 3">
    <name type="scientific">Romanomermis culicivorax</name>
    <name type="common">Nematode worm</name>
    <dbReference type="NCBI Taxonomy" id="13658"/>
    <lineage>
        <taxon>Eukaryota</taxon>
        <taxon>Metazoa</taxon>
        <taxon>Ecdysozoa</taxon>
        <taxon>Nematoda</taxon>
        <taxon>Enoplea</taxon>
        <taxon>Dorylaimia</taxon>
        <taxon>Mermithida</taxon>
        <taxon>Mermithoidea</taxon>
        <taxon>Mermithidae</taxon>
        <taxon>Romanomermis</taxon>
    </lineage>
</organism>
<dbReference type="WBParaSite" id="nRc.2.0.1.t21326-RA">
    <property type="protein sequence ID" value="nRc.2.0.1.t21326-RA"/>
    <property type="gene ID" value="nRc.2.0.1.g21326"/>
</dbReference>
<evidence type="ECO:0000256" key="1">
    <source>
        <dbReference type="SAM" id="MobiDB-lite"/>
    </source>
</evidence>
<protein>
    <submittedName>
        <fullName evidence="3">Uncharacterized protein</fullName>
    </submittedName>
</protein>
<name>A0A915J4I0_ROMCU</name>
<dbReference type="Proteomes" id="UP000887565">
    <property type="component" value="Unplaced"/>
</dbReference>
<accession>A0A915J4I0</accession>
<keyword evidence="2" id="KW-1185">Reference proteome</keyword>